<organism evidence="1 2">
    <name type="scientific">Hibiscus syriacus</name>
    <name type="common">Rose of Sharon</name>
    <dbReference type="NCBI Taxonomy" id="106335"/>
    <lineage>
        <taxon>Eukaryota</taxon>
        <taxon>Viridiplantae</taxon>
        <taxon>Streptophyta</taxon>
        <taxon>Embryophyta</taxon>
        <taxon>Tracheophyta</taxon>
        <taxon>Spermatophyta</taxon>
        <taxon>Magnoliopsida</taxon>
        <taxon>eudicotyledons</taxon>
        <taxon>Gunneridae</taxon>
        <taxon>Pentapetalae</taxon>
        <taxon>rosids</taxon>
        <taxon>malvids</taxon>
        <taxon>Malvales</taxon>
        <taxon>Malvaceae</taxon>
        <taxon>Malvoideae</taxon>
        <taxon>Hibiscus</taxon>
    </lineage>
</organism>
<gene>
    <name evidence="1" type="ORF">F3Y22_tig00110940pilonHSYRG00523</name>
</gene>
<protein>
    <submittedName>
        <fullName evidence="1">GEM-like protein 5-like</fullName>
    </submittedName>
</protein>
<dbReference type="GO" id="GO:0005783">
    <property type="term" value="C:endoplasmic reticulum"/>
    <property type="evidence" value="ECO:0007669"/>
    <property type="project" value="TreeGrafter"/>
</dbReference>
<comment type="caution">
    <text evidence="1">The sequence shown here is derived from an EMBL/GenBank/DDBJ whole genome shotgun (WGS) entry which is preliminary data.</text>
</comment>
<name>A0A6A2ZD45_HIBSY</name>
<accession>A0A6A2ZD45</accession>
<dbReference type="EMBL" id="VEPZ02001172">
    <property type="protein sequence ID" value="KAE8689400.1"/>
    <property type="molecule type" value="Genomic_DNA"/>
</dbReference>
<proteinExistence type="predicted"/>
<dbReference type="Pfam" id="PF05753">
    <property type="entry name" value="TRAP_beta"/>
    <property type="match status" value="1"/>
</dbReference>
<sequence length="77" mass="8545">MFDIISGNTSKSWERLDASGVLSHSFELEAKKQGMFNGAPAVITYRVPTKASLQEAYSTPILSLDILAERPPEKQFE</sequence>
<dbReference type="AlphaFoldDB" id="A0A6A2ZD45"/>
<evidence type="ECO:0000313" key="1">
    <source>
        <dbReference type="EMBL" id="KAE8689400.1"/>
    </source>
</evidence>
<keyword evidence="2" id="KW-1185">Reference proteome</keyword>
<dbReference type="PANTHER" id="PTHR12861:SF3">
    <property type="entry name" value="TRANSLOCON-ASSOCIATED PROTEIN SUBUNIT BETA"/>
    <property type="match status" value="1"/>
</dbReference>
<dbReference type="PANTHER" id="PTHR12861">
    <property type="entry name" value="TRANSLOCON-ASSOCIATED PROTEIN, BETA SUBUNIT PRECURSOR TRAP-BETA SIGNAL SEQUENCE RECEPTOR BETA SUBUNIT"/>
    <property type="match status" value="1"/>
</dbReference>
<reference evidence="1" key="1">
    <citation type="submission" date="2019-09" db="EMBL/GenBank/DDBJ databases">
        <title>Draft genome information of white flower Hibiscus syriacus.</title>
        <authorList>
            <person name="Kim Y.-M."/>
        </authorList>
    </citation>
    <scope>NUCLEOTIDE SEQUENCE [LARGE SCALE GENOMIC DNA]</scope>
    <source>
        <strain evidence="1">YM2019G1</strain>
    </source>
</reference>
<evidence type="ECO:0000313" key="2">
    <source>
        <dbReference type="Proteomes" id="UP000436088"/>
    </source>
</evidence>
<dbReference type="Proteomes" id="UP000436088">
    <property type="component" value="Unassembled WGS sequence"/>
</dbReference>